<keyword evidence="5 8" id="KW-0812">Transmembrane</keyword>
<dbReference type="PANTHER" id="PTHR30294:SF29">
    <property type="entry name" value="MULTIDRUG ABC TRANSPORTER PERMEASE YBHS-RELATED"/>
    <property type="match status" value="1"/>
</dbReference>
<accession>A0ABS4RF61</accession>
<dbReference type="Proteomes" id="UP001519293">
    <property type="component" value="Unassembled WGS sequence"/>
</dbReference>
<keyword evidence="6 8" id="KW-1133">Transmembrane helix</keyword>
<evidence type="ECO:0000256" key="5">
    <source>
        <dbReference type="ARBA" id="ARBA00022692"/>
    </source>
</evidence>
<dbReference type="PROSITE" id="PS51012">
    <property type="entry name" value="ABC_TM2"/>
    <property type="match status" value="1"/>
</dbReference>
<dbReference type="InterPro" id="IPR047817">
    <property type="entry name" value="ABC2_TM_bact-type"/>
</dbReference>
<evidence type="ECO:0000256" key="6">
    <source>
        <dbReference type="ARBA" id="ARBA00022989"/>
    </source>
</evidence>
<organism evidence="10 11">
    <name type="scientific">Cytobacillus eiseniae</name>
    <dbReference type="NCBI Taxonomy" id="762947"/>
    <lineage>
        <taxon>Bacteria</taxon>
        <taxon>Bacillati</taxon>
        <taxon>Bacillota</taxon>
        <taxon>Bacilli</taxon>
        <taxon>Bacillales</taxon>
        <taxon>Bacillaceae</taxon>
        <taxon>Cytobacillus</taxon>
    </lineage>
</organism>
<evidence type="ECO:0000313" key="11">
    <source>
        <dbReference type="Proteomes" id="UP001519293"/>
    </source>
</evidence>
<evidence type="ECO:0000256" key="7">
    <source>
        <dbReference type="ARBA" id="ARBA00023136"/>
    </source>
</evidence>
<feature type="domain" description="ABC transmembrane type-2" evidence="9">
    <location>
        <begin position="137"/>
        <end position="364"/>
    </location>
</feature>
<proteinExistence type="inferred from homology"/>
<feature type="transmembrane region" description="Helical" evidence="8">
    <location>
        <begin position="281"/>
        <end position="300"/>
    </location>
</feature>
<comment type="caution">
    <text evidence="10">The sequence shown here is derived from an EMBL/GenBank/DDBJ whole genome shotgun (WGS) entry which is preliminary data.</text>
</comment>
<evidence type="ECO:0000256" key="4">
    <source>
        <dbReference type="ARBA" id="ARBA00022475"/>
    </source>
</evidence>
<keyword evidence="4" id="KW-1003">Cell membrane</keyword>
<dbReference type="EMBL" id="JAGIKZ010000006">
    <property type="protein sequence ID" value="MBP2240944.1"/>
    <property type="molecule type" value="Genomic_DNA"/>
</dbReference>
<keyword evidence="11" id="KW-1185">Reference proteome</keyword>
<protein>
    <submittedName>
        <fullName evidence="10">ABC-2 type transport system permease protein</fullName>
    </submittedName>
</protein>
<dbReference type="RefSeq" id="WP_066400680.1">
    <property type="nucleotide sequence ID" value="NZ_JAGIKZ010000006.1"/>
</dbReference>
<comment type="subcellular location">
    <subcellularLocation>
        <location evidence="1">Cell membrane</location>
        <topology evidence="1">Multi-pass membrane protein</topology>
    </subcellularLocation>
</comment>
<keyword evidence="3" id="KW-0813">Transport</keyword>
<evidence type="ECO:0000256" key="3">
    <source>
        <dbReference type="ARBA" id="ARBA00022448"/>
    </source>
</evidence>
<evidence type="ECO:0000256" key="1">
    <source>
        <dbReference type="ARBA" id="ARBA00004651"/>
    </source>
</evidence>
<feature type="transmembrane region" description="Helical" evidence="8">
    <location>
        <begin position="251"/>
        <end position="274"/>
    </location>
</feature>
<comment type="similarity">
    <text evidence="2">Belongs to the ABC-2 integral membrane protein family.</text>
</comment>
<feature type="transmembrane region" description="Helical" evidence="8">
    <location>
        <begin position="174"/>
        <end position="195"/>
    </location>
</feature>
<evidence type="ECO:0000259" key="9">
    <source>
        <dbReference type="PROSITE" id="PS51012"/>
    </source>
</evidence>
<evidence type="ECO:0000256" key="2">
    <source>
        <dbReference type="ARBA" id="ARBA00007783"/>
    </source>
</evidence>
<gene>
    <name evidence="10" type="ORF">J2Z40_001504</name>
</gene>
<keyword evidence="7 8" id="KW-0472">Membrane</keyword>
<evidence type="ECO:0000256" key="8">
    <source>
        <dbReference type="SAM" id="Phobius"/>
    </source>
</evidence>
<evidence type="ECO:0000313" key="10">
    <source>
        <dbReference type="EMBL" id="MBP2240944.1"/>
    </source>
</evidence>
<dbReference type="PANTHER" id="PTHR30294">
    <property type="entry name" value="MEMBRANE COMPONENT OF ABC TRANSPORTER YHHJ-RELATED"/>
    <property type="match status" value="1"/>
</dbReference>
<dbReference type="InterPro" id="IPR013525">
    <property type="entry name" value="ABC2_TM"/>
</dbReference>
<dbReference type="Pfam" id="PF12698">
    <property type="entry name" value="ABC2_membrane_3"/>
    <property type="match status" value="1"/>
</dbReference>
<reference evidence="10 11" key="1">
    <citation type="submission" date="2021-03" db="EMBL/GenBank/DDBJ databases">
        <title>Genomic Encyclopedia of Type Strains, Phase IV (KMG-IV): sequencing the most valuable type-strain genomes for metagenomic binning, comparative biology and taxonomic classification.</title>
        <authorList>
            <person name="Goeker M."/>
        </authorList>
    </citation>
    <scope>NUCLEOTIDE SEQUENCE [LARGE SCALE GENOMIC DNA]</scope>
    <source>
        <strain evidence="10 11">DSM 26675</strain>
    </source>
</reference>
<dbReference type="InterPro" id="IPR051449">
    <property type="entry name" value="ABC-2_transporter_component"/>
</dbReference>
<name>A0ABS4RF61_9BACI</name>
<sequence length="366" mass="41126">MYSVMMAQWMKEKRKPLLILLFIVISILATVIFGDASLYTQTSVEVYSTEENAEEIEKKWERLLNEASDIEFVITVEEEALKNVSEGKSDVAVRLMEKDYRLITASETPNLQLVEQEVQKVFTKEARLEAMTDVVNSSKLRNEVKDYLENPPIKVQSESLAGEEIPQYNMGMQLLFGFTLFFAMFTIGFKVNGINEDKVSGIWNRLILSPVSKTSMYVGHLIYSFLIGYVQILLVFLIFKYVMGYDIGNLPMILVISAVYTLSMVSLSMLIAGVAKTPEKFNMIFPSIIPIIPIISGIYMPPGTISNPVLQFIGDLFPLSHATEAMMGVALYDSSWNDIALPISLMLLIGVVCMGLGINMVERVKK</sequence>
<feature type="transmembrane region" description="Helical" evidence="8">
    <location>
        <begin position="216"/>
        <end position="239"/>
    </location>
</feature>
<feature type="transmembrane region" description="Helical" evidence="8">
    <location>
        <begin position="339"/>
        <end position="361"/>
    </location>
</feature>